<dbReference type="PANTHER" id="PTHR15092">
    <property type="entry name" value="POLY A -SPECIFIC RIBONUCLEASE/TARGET OF EGR1, MEMBER 1"/>
    <property type="match status" value="1"/>
</dbReference>
<dbReference type="Pfam" id="PF04857">
    <property type="entry name" value="CAF1"/>
    <property type="match status" value="1"/>
</dbReference>
<dbReference type="InterPro" id="IPR006941">
    <property type="entry name" value="RNase_CAF1"/>
</dbReference>
<dbReference type="OrthoDB" id="414075at2759"/>
<evidence type="ECO:0000313" key="3">
    <source>
        <dbReference type="Proteomes" id="UP000031036"/>
    </source>
</evidence>
<dbReference type="Gene3D" id="3.30.420.10">
    <property type="entry name" value="Ribonuclease H-like superfamily/Ribonuclease H"/>
    <property type="match status" value="2"/>
</dbReference>
<sequence>MDRLMSLDSKQKSNLMDVTDDNFAQQLPHILNTVQNASFVAFDLEFLGFHGDDEANRPSLFDSPVERYRKQRLSVLKFPPVQWGLALFTAVDDGRHYKVDVYNIYLFKRTINRRVYSFSIPSIAFLGEHDFDFNKAISKGVTYANLDEVASIRSDLEEGLLDYEIFGERFNSHLISVQCYLSDMLERLRKATSPPTIPTCQEMTFAPFVVNLDDTIFDPYACRSEAQPHNYRKFRVTRLQAAARLFSLHSNTHHVKLKIDGSRLHVQQAKSSERRVKNERAKLLNKAINEIAGASQILYAIIDARLPVVGHNCLFDLLYLYQYFFADLPEEYGRWKKALNTIFPVIVDTRILAEENRRRLSWHGIMNYSLATLGAYFKHPVSGENLPYRFPDFSLANAALLKYADKEYFHNAAYDAKTTGETFVRLAHLTVCSTVSIGDKPREMKGCRPFRVLLYAVRPFANRIPVPLMGVPFINLVGDDPPSTRPEAIMLEGVGASGRRLFPFAYPRLSMINLAALRREVNLLFGHWRCDLQAIDGGRRVLLATNTDHTYNRVYNYYSCHASYKIVSKVDLLSRATPGRITSICRLFPKALLIHKVQCFYDNLRSLGVCSCAILAHCFMRFLTAFR</sequence>
<comment type="caution">
    <text evidence="2">The sequence shown here is derived from an EMBL/GenBank/DDBJ whole genome shotgun (WGS) entry which is preliminary data.</text>
</comment>
<dbReference type="GO" id="GO:1990432">
    <property type="term" value="P:siRNA 3'-end processing"/>
    <property type="evidence" value="ECO:0007669"/>
    <property type="project" value="TreeGrafter"/>
</dbReference>
<evidence type="ECO:0000313" key="2">
    <source>
        <dbReference type="EMBL" id="KHN83772.1"/>
    </source>
</evidence>
<dbReference type="InterPro" id="IPR036397">
    <property type="entry name" value="RNaseH_sf"/>
</dbReference>
<reference evidence="2 3" key="1">
    <citation type="submission" date="2014-11" db="EMBL/GenBank/DDBJ databases">
        <title>Genetic blueprint of the zoonotic pathogen Toxocara canis.</title>
        <authorList>
            <person name="Zhu X.-Q."/>
            <person name="Korhonen P.K."/>
            <person name="Cai H."/>
            <person name="Young N.D."/>
            <person name="Nejsum P."/>
            <person name="von Samson-Himmelstjerna G."/>
            <person name="Boag P.R."/>
            <person name="Tan P."/>
            <person name="Li Q."/>
            <person name="Min J."/>
            <person name="Yang Y."/>
            <person name="Wang X."/>
            <person name="Fang X."/>
            <person name="Hall R.S."/>
            <person name="Hofmann A."/>
            <person name="Sternberg P.W."/>
            <person name="Jex A.R."/>
            <person name="Gasser R.B."/>
        </authorList>
    </citation>
    <scope>NUCLEOTIDE SEQUENCE [LARGE SCALE GENOMIC DNA]</scope>
    <source>
        <strain evidence="2">PN_DK_2014</strain>
    </source>
</reference>
<keyword evidence="3" id="KW-1185">Reference proteome</keyword>
<comment type="similarity">
    <text evidence="1">Belongs to the CAF1 family.</text>
</comment>
<dbReference type="GO" id="GO:0003723">
    <property type="term" value="F:RNA binding"/>
    <property type="evidence" value="ECO:0007669"/>
    <property type="project" value="TreeGrafter"/>
</dbReference>
<dbReference type="GO" id="GO:0000289">
    <property type="term" value="P:nuclear-transcribed mRNA poly(A) tail shortening"/>
    <property type="evidence" value="ECO:0007669"/>
    <property type="project" value="TreeGrafter"/>
</dbReference>
<dbReference type="SUPFAM" id="SSF53098">
    <property type="entry name" value="Ribonuclease H-like"/>
    <property type="match status" value="1"/>
</dbReference>
<name>A0A0B2VQW5_TOXCA</name>
<gene>
    <name evidence="2" type="primary">parn</name>
    <name evidence="2" type="ORF">Tcan_13632</name>
</gene>
<dbReference type="GO" id="GO:0000175">
    <property type="term" value="F:3'-5'-RNA exonuclease activity"/>
    <property type="evidence" value="ECO:0007669"/>
    <property type="project" value="TreeGrafter"/>
</dbReference>
<dbReference type="InterPro" id="IPR051181">
    <property type="entry name" value="CAF1_poly(A)_ribonucleases"/>
</dbReference>
<proteinExistence type="inferred from homology"/>
<protein>
    <submittedName>
        <fullName evidence="2">Poly(A)-specific ribonuclease PARN</fullName>
    </submittedName>
</protein>
<dbReference type="GO" id="GO:1990431">
    <property type="term" value="P:priRNA 3'-end processing"/>
    <property type="evidence" value="ECO:0007669"/>
    <property type="project" value="TreeGrafter"/>
</dbReference>
<dbReference type="OMA" id="SCDRASC"/>
<dbReference type="Proteomes" id="UP000031036">
    <property type="component" value="Unassembled WGS sequence"/>
</dbReference>
<accession>A0A0B2VQW5</accession>
<dbReference type="EMBL" id="JPKZ01001137">
    <property type="protein sequence ID" value="KHN83772.1"/>
    <property type="molecule type" value="Genomic_DNA"/>
</dbReference>
<dbReference type="PANTHER" id="PTHR15092:SF44">
    <property type="entry name" value="POLY(A)-SPECIFIC RIBONUCLEASE PARN"/>
    <property type="match status" value="1"/>
</dbReference>
<dbReference type="AlphaFoldDB" id="A0A0B2VQW5"/>
<dbReference type="STRING" id="6265.A0A0B2VQW5"/>
<evidence type="ECO:0000256" key="1">
    <source>
        <dbReference type="ARBA" id="ARBA00008372"/>
    </source>
</evidence>
<organism evidence="2 3">
    <name type="scientific">Toxocara canis</name>
    <name type="common">Canine roundworm</name>
    <dbReference type="NCBI Taxonomy" id="6265"/>
    <lineage>
        <taxon>Eukaryota</taxon>
        <taxon>Metazoa</taxon>
        <taxon>Ecdysozoa</taxon>
        <taxon>Nematoda</taxon>
        <taxon>Chromadorea</taxon>
        <taxon>Rhabditida</taxon>
        <taxon>Spirurina</taxon>
        <taxon>Ascaridomorpha</taxon>
        <taxon>Ascaridoidea</taxon>
        <taxon>Toxocaridae</taxon>
        <taxon>Toxocara</taxon>
    </lineage>
</organism>
<dbReference type="GO" id="GO:0005634">
    <property type="term" value="C:nucleus"/>
    <property type="evidence" value="ECO:0007669"/>
    <property type="project" value="TreeGrafter"/>
</dbReference>
<dbReference type="InterPro" id="IPR012337">
    <property type="entry name" value="RNaseH-like_sf"/>
</dbReference>